<accession>A0A0D2HBG7</accession>
<organism evidence="1 2">
    <name type="scientific">Cladophialophora bantiana (strain ATCC 10958 / CBS 173.52 / CDC B-1940 / NIH 8579)</name>
    <name type="common">Xylohypha bantiana</name>
    <dbReference type="NCBI Taxonomy" id="1442370"/>
    <lineage>
        <taxon>Eukaryota</taxon>
        <taxon>Fungi</taxon>
        <taxon>Dikarya</taxon>
        <taxon>Ascomycota</taxon>
        <taxon>Pezizomycotina</taxon>
        <taxon>Eurotiomycetes</taxon>
        <taxon>Chaetothyriomycetidae</taxon>
        <taxon>Chaetothyriales</taxon>
        <taxon>Herpotrichiellaceae</taxon>
        <taxon>Cladophialophora</taxon>
    </lineage>
</organism>
<sequence length="214" mass="25099">MGQPGYLRVQLSPRGSLDDFDHWRLESFKQTPWATQQKYFTAIDDPDPTKPYRSEVVYDINNVDAVDLDKLLQEWSSPRATMTLLLYKRLDFAAHRGKEIPPDDGIVVVNSLTPENNTEVLEDYHAWYRTEHIQKLMQIPGWRTGSRYQLLDQRGECAEYAGPFMAVHQYDRENGLGGSEWTKSVVSEWTKKIDMRMAKRPHRRVFKIDRYAIF</sequence>
<dbReference type="EMBL" id="KN846993">
    <property type="protein sequence ID" value="KIW90573.1"/>
    <property type="molecule type" value="Genomic_DNA"/>
</dbReference>
<dbReference type="GeneID" id="27702148"/>
<dbReference type="HOGENOM" id="CLU_1468979_0_0_1"/>
<dbReference type="Proteomes" id="UP000053789">
    <property type="component" value="Unassembled WGS sequence"/>
</dbReference>
<proteinExistence type="predicted"/>
<gene>
    <name evidence="1" type="ORF">Z519_09220</name>
</gene>
<dbReference type="VEuPathDB" id="FungiDB:Z519_09220"/>
<evidence type="ECO:0008006" key="3">
    <source>
        <dbReference type="Google" id="ProtNLM"/>
    </source>
</evidence>
<dbReference type="OrthoDB" id="2851338at2759"/>
<name>A0A0D2HBG7_CLAB1</name>
<evidence type="ECO:0000313" key="2">
    <source>
        <dbReference type="Proteomes" id="UP000053789"/>
    </source>
</evidence>
<evidence type="ECO:0000313" key="1">
    <source>
        <dbReference type="EMBL" id="KIW90573.1"/>
    </source>
</evidence>
<dbReference type="RefSeq" id="XP_016617242.1">
    <property type="nucleotide sequence ID" value="XM_016766944.1"/>
</dbReference>
<dbReference type="AlphaFoldDB" id="A0A0D2HBG7"/>
<protein>
    <recommendedName>
        <fullName evidence="3">EthD domain-containing protein</fullName>
    </recommendedName>
</protein>
<keyword evidence="2" id="KW-1185">Reference proteome</keyword>
<reference evidence="1" key="1">
    <citation type="submission" date="2015-01" db="EMBL/GenBank/DDBJ databases">
        <title>The Genome Sequence of Cladophialophora bantiana CBS 173.52.</title>
        <authorList>
            <consortium name="The Broad Institute Genomics Platform"/>
            <person name="Cuomo C."/>
            <person name="de Hoog S."/>
            <person name="Gorbushina A."/>
            <person name="Stielow B."/>
            <person name="Teixiera M."/>
            <person name="Abouelleil A."/>
            <person name="Chapman S.B."/>
            <person name="Priest M."/>
            <person name="Young S.K."/>
            <person name="Wortman J."/>
            <person name="Nusbaum C."/>
            <person name="Birren B."/>
        </authorList>
    </citation>
    <scope>NUCLEOTIDE SEQUENCE [LARGE SCALE GENOMIC DNA]</scope>
    <source>
        <strain evidence="1">CBS 173.52</strain>
    </source>
</reference>